<evidence type="ECO:0000256" key="3">
    <source>
        <dbReference type="ARBA" id="ARBA00023163"/>
    </source>
</evidence>
<dbReference type="Pfam" id="PF00356">
    <property type="entry name" value="LacI"/>
    <property type="match status" value="1"/>
</dbReference>
<accession>A0A6I5N028</accession>
<dbReference type="SMART" id="SM00354">
    <property type="entry name" value="HTH_LACI"/>
    <property type="match status" value="1"/>
</dbReference>
<evidence type="ECO:0000259" key="4">
    <source>
        <dbReference type="PROSITE" id="PS50932"/>
    </source>
</evidence>
<dbReference type="InterPro" id="IPR000843">
    <property type="entry name" value="HTH_LacI"/>
</dbReference>
<dbReference type="PRINTS" id="PR00036">
    <property type="entry name" value="HTHLACI"/>
</dbReference>
<dbReference type="GO" id="GO:0000976">
    <property type="term" value="F:transcription cis-regulatory region binding"/>
    <property type="evidence" value="ECO:0007669"/>
    <property type="project" value="TreeGrafter"/>
</dbReference>
<name>A0A6I5N028_9BIFI</name>
<dbReference type="SUPFAM" id="SSF53822">
    <property type="entry name" value="Periplasmic binding protein-like I"/>
    <property type="match status" value="1"/>
</dbReference>
<dbReference type="Proteomes" id="UP000469292">
    <property type="component" value="Unassembled WGS sequence"/>
</dbReference>
<dbReference type="AlphaFoldDB" id="A0A6I5N028"/>
<keyword evidence="2" id="KW-0238">DNA-binding</keyword>
<dbReference type="PANTHER" id="PTHR30146:SF153">
    <property type="entry name" value="LACTOSE OPERON REPRESSOR"/>
    <property type="match status" value="1"/>
</dbReference>
<sequence length="337" mass="35461">MGTTLIDIAEKAGVSQATVSRVINAKPGASEQSRKKVLAAIEELGLPLDRLQRNGTKLVAIVTPDLSNPIFAEYVTALVTLFARRGLLAIVCAYSLAGTSEEGFVRMLATQSPVGAVFLSGTYDLQDGSDDVYRPLVERHVPLVFVNGSEARESALVVGTDDAAAMTMAVRHLADLGHERIGLLMGDRDHLPSIVKERAAREFLAARGIDVPSGLTAWTTYGVESGRQAARRILENGATAIACASDELALGAVRAALAMGLDVPGDVSVTGYDDSPLMGAVTPALTTVRQPVRAISRAVVNSLAARIAGRGDADDDGLLLLEPELVVRETTAPCRHA</sequence>
<evidence type="ECO:0000256" key="2">
    <source>
        <dbReference type="ARBA" id="ARBA00023125"/>
    </source>
</evidence>
<dbReference type="Gene3D" id="1.10.260.40">
    <property type="entry name" value="lambda repressor-like DNA-binding domains"/>
    <property type="match status" value="1"/>
</dbReference>
<proteinExistence type="predicted"/>
<dbReference type="SUPFAM" id="SSF47413">
    <property type="entry name" value="lambda repressor-like DNA-binding domains"/>
    <property type="match status" value="1"/>
</dbReference>
<evidence type="ECO:0000313" key="5">
    <source>
        <dbReference type="EMBL" id="NEG70288.1"/>
    </source>
</evidence>
<evidence type="ECO:0000313" key="6">
    <source>
        <dbReference type="Proteomes" id="UP000469292"/>
    </source>
</evidence>
<dbReference type="InterPro" id="IPR028082">
    <property type="entry name" value="Peripla_BP_I"/>
</dbReference>
<gene>
    <name evidence="5" type="ORF">F6S87_06725</name>
</gene>
<dbReference type="PROSITE" id="PS00356">
    <property type="entry name" value="HTH_LACI_1"/>
    <property type="match status" value="1"/>
</dbReference>
<dbReference type="RefSeq" id="WP_163227896.1">
    <property type="nucleotide sequence ID" value="NZ_VYSG01000003.1"/>
</dbReference>
<dbReference type="CDD" id="cd06267">
    <property type="entry name" value="PBP1_LacI_sugar_binding-like"/>
    <property type="match status" value="1"/>
</dbReference>
<reference evidence="5 6" key="1">
    <citation type="submission" date="2019-09" db="EMBL/GenBank/DDBJ databases">
        <title>Phylogenetic characterization of a novel taxon of the genus Bifidobacterium: Bifidobacterium choloepi sp. nov.</title>
        <authorList>
            <person name="Modesto M."/>
            <person name="Satti M."/>
        </authorList>
    </citation>
    <scope>NUCLEOTIDE SEQUENCE [LARGE SCALE GENOMIC DNA]</scope>
    <source>
        <strain evidence="5 6">BRDM6</strain>
    </source>
</reference>
<dbReference type="PANTHER" id="PTHR30146">
    <property type="entry name" value="LACI-RELATED TRANSCRIPTIONAL REPRESSOR"/>
    <property type="match status" value="1"/>
</dbReference>
<keyword evidence="1" id="KW-0805">Transcription regulation</keyword>
<evidence type="ECO:0000256" key="1">
    <source>
        <dbReference type="ARBA" id="ARBA00023015"/>
    </source>
</evidence>
<protein>
    <submittedName>
        <fullName evidence="5">LacI family transcriptional regulator</fullName>
    </submittedName>
</protein>
<dbReference type="Pfam" id="PF13377">
    <property type="entry name" value="Peripla_BP_3"/>
    <property type="match status" value="1"/>
</dbReference>
<dbReference type="InterPro" id="IPR010982">
    <property type="entry name" value="Lambda_DNA-bd_dom_sf"/>
</dbReference>
<dbReference type="CDD" id="cd01392">
    <property type="entry name" value="HTH_LacI"/>
    <property type="match status" value="1"/>
</dbReference>
<feature type="domain" description="HTH lacI-type" evidence="4">
    <location>
        <begin position="3"/>
        <end position="57"/>
    </location>
</feature>
<comment type="caution">
    <text evidence="5">The sequence shown here is derived from an EMBL/GenBank/DDBJ whole genome shotgun (WGS) entry which is preliminary data.</text>
</comment>
<dbReference type="GO" id="GO:0003700">
    <property type="term" value="F:DNA-binding transcription factor activity"/>
    <property type="evidence" value="ECO:0007669"/>
    <property type="project" value="TreeGrafter"/>
</dbReference>
<dbReference type="InterPro" id="IPR046335">
    <property type="entry name" value="LacI/GalR-like_sensor"/>
</dbReference>
<keyword evidence="3" id="KW-0804">Transcription</keyword>
<dbReference type="Gene3D" id="3.40.50.2300">
    <property type="match status" value="2"/>
</dbReference>
<dbReference type="PROSITE" id="PS50932">
    <property type="entry name" value="HTH_LACI_2"/>
    <property type="match status" value="1"/>
</dbReference>
<dbReference type="EMBL" id="VYSG01000003">
    <property type="protein sequence ID" value="NEG70288.1"/>
    <property type="molecule type" value="Genomic_DNA"/>
</dbReference>
<organism evidence="5 6">
    <name type="scientific">Bifidobacterium choloepi</name>
    <dbReference type="NCBI Taxonomy" id="2614131"/>
    <lineage>
        <taxon>Bacteria</taxon>
        <taxon>Bacillati</taxon>
        <taxon>Actinomycetota</taxon>
        <taxon>Actinomycetes</taxon>
        <taxon>Bifidobacteriales</taxon>
        <taxon>Bifidobacteriaceae</taxon>
        <taxon>Bifidobacterium</taxon>
    </lineage>
</organism>
<keyword evidence="6" id="KW-1185">Reference proteome</keyword>